<dbReference type="GO" id="GO:0005819">
    <property type="term" value="C:spindle"/>
    <property type="evidence" value="ECO:0007669"/>
    <property type="project" value="TreeGrafter"/>
</dbReference>
<dbReference type="SUPFAM" id="SSF47473">
    <property type="entry name" value="EF-hand"/>
    <property type="match status" value="1"/>
</dbReference>
<dbReference type="InterPro" id="IPR002048">
    <property type="entry name" value="EF_hand_dom"/>
</dbReference>
<reference evidence="6" key="2">
    <citation type="submission" date="2019-07" db="EMBL/GenBank/DDBJ databases">
        <authorList>
            <person name="Yang Y."/>
            <person name="Bocs S."/>
            <person name="Baudouin L."/>
        </authorList>
    </citation>
    <scope>NUCLEOTIDE SEQUENCE</scope>
    <source>
        <tissue evidence="6">Spear leaf of Hainan Tall coconut</tissue>
    </source>
</reference>
<evidence type="ECO:0000256" key="3">
    <source>
        <dbReference type="ARBA" id="ARBA00022837"/>
    </source>
</evidence>
<dbReference type="Proteomes" id="UP000797356">
    <property type="component" value="Chromosome 12"/>
</dbReference>
<comment type="caution">
    <text evidence="6">The sequence shown here is derived from an EMBL/GenBank/DDBJ whole genome shotgun (WGS) entry which is preliminary data.</text>
</comment>
<comment type="subcellular location">
    <subcellularLocation>
        <location evidence="1">Cytoplasm</location>
    </subcellularLocation>
</comment>
<dbReference type="GO" id="GO:0005509">
    <property type="term" value="F:calcium ion binding"/>
    <property type="evidence" value="ECO:0007669"/>
    <property type="project" value="InterPro"/>
</dbReference>
<proteinExistence type="predicted"/>
<organism evidence="6 7">
    <name type="scientific">Cocos nucifera</name>
    <name type="common">Coconut palm</name>
    <dbReference type="NCBI Taxonomy" id="13894"/>
    <lineage>
        <taxon>Eukaryota</taxon>
        <taxon>Viridiplantae</taxon>
        <taxon>Streptophyta</taxon>
        <taxon>Embryophyta</taxon>
        <taxon>Tracheophyta</taxon>
        <taxon>Spermatophyta</taxon>
        <taxon>Magnoliopsida</taxon>
        <taxon>Liliopsida</taxon>
        <taxon>Arecaceae</taxon>
        <taxon>Arecoideae</taxon>
        <taxon>Cocoseae</taxon>
        <taxon>Attaleinae</taxon>
        <taxon>Cocos</taxon>
    </lineage>
</organism>
<reference evidence="6" key="1">
    <citation type="journal article" date="2017" name="Gigascience">
        <title>The genome draft of coconut (Cocos nucifera).</title>
        <authorList>
            <person name="Xiao Y."/>
            <person name="Xu P."/>
            <person name="Fan H."/>
            <person name="Baudouin L."/>
            <person name="Xia W."/>
            <person name="Bocs S."/>
            <person name="Xu J."/>
            <person name="Li Q."/>
            <person name="Guo A."/>
            <person name="Zhou L."/>
            <person name="Li J."/>
            <person name="Wu Y."/>
            <person name="Ma Z."/>
            <person name="Armero A."/>
            <person name="Issali A.E."/>
            <person name="Liu N."/>
            <person name="Peng M."/>
            <person name="Yang Y."/>
        </authorList>
    </citation>
    <scope>NUCLEOTIDE SEQUENCE</scope>
    <source>
        <tissue evidence="6">Spear leaf of Hainan Tall coconut</tissue>
    </source>
</reference>
<dbReference type="Gene3D" id="1.10.238.10">
    <property type="entry name" value="EF-hand"/>
    <property type="match status" value="1"/>
</dbReference>
<dbReference type="InterPro" id="IPR029063">
    <property type="entry name" value="SAM-dependent_MTases_sf"/>
</dbReference>
<feature type="compositionally biased region" description="Acidic residues" evidence="4">
    <location>
        <begin position="7"/>
        <end position="21"/>
    </location>
</feature>
<evidence type="ECO:0000259" key="5">
    <source>
        <dbReference type="PROSITE" id="PS50222"/>
    </source>
</evidence>
<evidence type="ECO:0000256" key="2">
    <source>
        <dbReference type="ARBA" id="ARBA00022490"/>
    </source>
</evidence>
<dbReference type="GO" id="GO:0030865">
    <property type="term" value="P:cortical cytoskeleton organization"/>
    <property type="evidence" value="ECO:0007669"/>
    <property type="project" value="TreeGrafter"/>
</dbReference>
<accession>A0A8K0NAC8</accession>
<dbReference type="PROSITE" id="PS50222">
    <property type="entry name" value="EF_HAND_2"/>
    <property type="match status" value="2"/>
</dbReference>
<dbReference type="PANTHER" id="PTHR12085">
    <property type="entry name" value="SERINE/THREONINE-PROTEIN PHOSPHATASE 2A REGULATORY SUBUNIT B'' SUBUNIT GAMMA"/>
    <property type="match status" value="1"/>
</dbReference>
<keyword evidence="2" id="KW-0963">Cytoplasm</keyword>
<feature type="domain" description="EF-hand" evidence="5">
    <location>
        <begin position="429"/>
        <end position="464"/>
    </location>
</feature>
<keyword evidence="3" id="KW-0106">Calcium</keyword>
<dbReference type="GO" id="GO:0035303">
    <property type="term" value="P:regulation of dephosphorylation"/>
    <property type="evidence" value="ECO:0007669"/>
    <property type="project" value="InterPro"/>
</dbReference>
<sequence>MDTWTSDSDEDFEWGSDDGVVDEGTRHNSLPPSGPSDPPIPTHEALTGPSNKACEEGPSRPSLVRYFMGMGFEEEMVAKAIEENGEGDTEAILETLLTYKAIDKAPSDYENPPNGCSLTSNKDNTDDDLSDMDDFQDEEFTEDLSEKDRKLLILVEMGFPTDEASSAIKRCGIVSSVNSYIEICPNASVLELADSIHAAQMAEEPNYHLGESPISSSAEEVTYVYDSQRVRKRRSTEETNGKRKRFLAENEPMVCIPNPMIGFGLPNQRMCAANRKIPEAAIEFVDSKYFCAAARKRAYVHNLPIDNRRWNLVWVGQHKVAPLEPDEIEMLLGFPRDHTRGGVLSLFSGIGGAEVALHRLGIHLKTVVSVEISDKPEEGSISHRVQRLAKYRFLKKQSELLLNADDLDAMWVCLRENCVIDDATGAEKVSLTQARIDMSELDEDSDGFLQPHEMEAYIRGLIPNLAQLRDMPAAFVQMYCRIAAHKFFFFCDPHRRGKACIKKVLLSNCLQELMELHQESEEEVTDTEQAENWFSLTSAQRICDMFLALDKDTNGTLSKQELKEYADGTLTEIFIERVFDEHVRRGKTGGGNAREMDFESFLDFVLALENKDTPEGLTYLFRCLDLQGRGYLTTADIHTLFRDVHQKWIEGGNYELCIEDVRDEIWDMVKPADPLRITLNDLLACKQGGTVASMLIDVRGFWAHDNRENLLQEEEEPEEE</sequence>
<evidence type="ECO:0000313" key="7">
    <source>
        <dbReference type="Proteomes" id="UP000797356"/>
    </source>
</evidence>
<dbReference type="PROSITE" id="PS00018">
    <property type="entry name" value="EF_HAND_1"/>
    <property type="match status" value="2"/>
</dbReference>
<evidence type="ECO:0000313" key="6">
    <source>
        <dbReference type="EMBL" id="KAG1365195.1"/>
    </source>
</evidence>
<dbReference type="GO" id="GO:0000226">
    <property type="term" value="P:microtubule cytoskeleton organization"/>
    <property type="evidence" value="ECO:0007669"/>
    <property type="project" value="TreeGrafter"/>
</dbReference>
<dbReference type="InterPro" id="IPR018247">
    <property type="entry name" value="EF_Hand_1_Ca_BS"/>
</dbReference>
<evidence type="ECO:0000256" key="1">
    <source>
        <dbReference type="ARBA" id="ARBA00004496"/>
    </source>
</evidence>
<feature type="region of interest" description="Disordered" evidence="4">
    <location>
        <begin position="1"/>
        <end position="58"/>
    </location>
</feature>
<dbReference type="FunFam" id="1.10.238.10:FF:000129">
    <property type="entry name" value="Serine/threonine-protein phosphatase 2A regulatory subunit B'' subunit gamma"/>
    <property type="match status" value="1"/>
</dbReference>
<dbReference type="OrthoDB" id="10265007at2759"/>
<feature type="domain" description="EF-hand" evidence="5">
    <location>
        <begin position="537"/>
        <end position="572"/>
    </location>
</feature>
<dbReference type="EMBL" id="CM017883">
    <property type="protein sequence ID" value="KAG1365195.1"/>
    <property type="molecule type" value="Genomic_DNA"/>
</dbReference>
<dbReference type="Gene3D" id="3.40.50.150">
    <property type="entry name" value="Vaccinia Virus protein VP39"/>
    <property type="match status" value="1"/>
</dbReference>
<dbReference type="AlphaFoldDB" id="A0A8K0NAC8"/>
<dbReference type="Gene3D" id="1.10.8.10">
    <property type="entry name" value="DNA helicase RuvA subunit, C-terminal domain"/>
    <property type="match status" value="1"/>
</dbReference>
<evidence type="ECO:0000256" key="4">
    <source>
        <dbReference type="SAM" id="MobiDB-lite"/>
    </source>
</evidence>
<dbReference type="InterPro" id="IPR039865">
    <property type="entry name" value="PPP2R3C"/>
</dbReference>
<name>A0A8K0NAC8_COCNU</name>
<keyword evidence="7" id="KW-1185">Reference proteome</keyword>
<feature type="compositionally biased region" description="Pro residues" evidence="4">
    <location>
        <begin position="32"/>
        <end position="41"/>
    </location>
</feature>
<dbReference type="InterPro" id="IPR011992">
    <property type="entry name" value="EF-hand-dom_pair"/>
</dbReference>
<dbReference type="PANTHER" id="PTHR12085:SF3">
    <property type="entry name" value="SERINE_THREONINE-PROTEIN PHOSPHATASE 2A REGULATORY SUBUNIT B'' SUBUNIT GAMMA"/>
    <property type="match status" value="1"/>
</dbReference>
<feature type="region of interest" description="Disordered" evidence="4">
    <location>
        <begin position="104"/>
        <end position="127"/>
    </location>
</feature>
<dbReference type="GO" id="GO:0005737">
    <property type="term" value="C:cytoplasm"/>
    <property type="evidence" value="ECO:0007669"/>
    <property type="project" value="UniProtKB-SubCell"/>
</dbReference>
<gene>
    <name evidence="6" type="ORF">COCNU_12G001950</name>
</gene>
<protein>
    <submittedName>
        <fullName evidence="6">Putative serine/threonine-protein phosphatase 2A regulatory subunit B'' subunit TON2</fullName>
    </submittedName>
</protein>
<dbReference type="CDD" id="cd21505">
    <property type="entry name" value="PPP2R3C"/>
    <property type="match status" value="1"/>
</dbReference>